<dbReference type="InterPro" id="IPR000700">
    <property type="entry name" value="PAS-assoc_C"/>
</dbReference>
<dbReference type="Gene3D" id="3.30.565.10">
    <property type="entry name" value="Histidine kinase-like ATPase, C-terminal domain"/>
    <property type="match status" value="1"/>
</dbReference>
<comment type="catalytic activity">
    <reaction evidence="1">
        <text>ATP + protein L-histidine = ADP + protein N-phospho-L-histidine.</text>
        <dbReference type="EC" id="2.7.13.3"/>
    </reaction>
</comment>
<dbReference type="SUPFAM" id="SSF47384">
    <property type="entry name" value="Homodimeric domain of signal transducing histidine kinase"/>
    <property type="match status" value="1"/>
</dbReference>
<evidence type="ECO:0000256" key="5">
    <source>
        <dbReference type="ARBA" id="ARBA00022777"/>
    </source>
</evidence>
<keyword evidence="8" id="KW-1133">Transmembrane helix</keyword>
<proteinExistence type="predicted"/>
<feature type="coiled-coil region" evidence="7">
    <location>
        <begin position="360"/>
        <end position="389"/>
    </location>
</feature>
<feature type="domain" description="PAC" evidence="11">
    <location>
        <begin position="323"/>
        <end position="375"/>
    </location>
</feature>
<dbReference type="Gene3D" id="1.10.287.130">
    <property type="match status" value="1"/>
</dbReference>
<dbReference type="Pfam" id="PF00512">
    <property type="entry name" value="HisKA"/>
    <property type="match status" value="1"/>
</dbReference>
<evidence type="ECO:0000256" key="6">
    <source>
        <dbReference type="ARBA" id="ARBA00023012"/>
    </source>
</evidence>
<protein>
    <recommendedName>
        <fullName evidence="2">histidine kinase</fullName>
        <ecNumber evidence="2">2.7.13.3</ecNumber>
    </recommendedName>
</protein>
<sequence>MDKLHFSQRGQQMIRKWLMLLQRLSPIRGLLTFLRNANAYPENYGNLAALSYEAWRNRFLLARLKLAFGLVLWAYLTSFVLNLVRFFYAGEIFFDKHLIIQLIGLFSLCTGMGVLQTNWGRRHLGLIFLGLSWSLEMNEQIIETIVEVLRPDSPLVSPELLGWGSTFFTQATLIPVCWPLHLLSQMITLGYYFGINRIFGFDTIPNYDEPLRLILMLFWVCLICDLSVYLYERLQRAEFNARQQLEIAEAKYRSIFENAVEGLFQSTPEGRFLDVNKTLARMCGYQSPQEMMAKVTDIKSQMYVDPQRRTEFIRLIEEQGCVLAFESQVYHADSNIIWISENARAVKDATGNIIVYEGDVEEITERKRAEAEMRKALQKEKELNLLKSRFVSMISHEFRTPLTTIMASTEALEYYGNRWTEEKKDKYFSRIQVTIQHLTDLLNDVLIIGQSEAHKLPYNPAIIDLDSFCENLVEEIQLTAVDKCNISWSIHGKNILNGLNFTASENSQLLPLTDERLLRHILINLLSNAVKYSPKGGQIEVKLFYQTTQVVFTIKDEGIGIPVEDQKHLFESFHRARNVGTIPGTGLGLAIVKRSVDRLGGTITVHSEVGKGTIFTIALPLEFQEREQDEADFSDRR</sequence>
<dbReference type="InterPro" id="IPR003661">
    <property type="entry name" value="HisK_dim/P_dom"/>
</dbReference>
<dbReference type="PANTHER" id="PTHR43711">
    <property type="entry name" value="TWO-COMPONENT HISTIDINE KINASE"/>
    <property type="match status" value="1"/>
</dbReference>
<evidence type="ECO:0000259" key="10">
    <source>
        <dbReference type="PROSITE" id="PS50112"/>
    </source>
</evidence>
<dbReference type="Gene3D" id="3.30.450.20">
    <property type="entry name" value="PAS domain"/>
    <property type="match status" value="1"/>
</dbReference>
<keyword evidence="7" id="KW-0175">Coiled coil</keyword>
<dbReference type="EMBL" id="AUZM01000034">
    <property type="protein sequence ID" value="ERT06555.1"/>
    <property type="molecule type" value="Genomic_DNA"/>
</dbReference>
<dbReference type="OrthoDB" id="8477705at2"/>
<evidence type="ECO:0000313" key="13">
    <source>
        <dbReference type="Proteomes" id="UP000017127"/>
    </source>
</evidence>
<accession>U7QHK0</accession>
<dbReference type="PATRIC" id="fig|1348334.3.peg.3318"/>
<evidence type="ECO:0000259" key="11">
    <source>
        <dbReference type="PROSITE" id="PS50113"/>
    </source>
</evidence>
<evidence type="ECO:0000256" key="8">
    <source>
        <dbReference type="SAM" id="Phobius"/>
    </source>
</evidence>
<dbReference type="InterPro" id="IPR036097">
    <property type="entry name" value="HisK_dim/P_sf"/>
</dbReference>
<dbReference type="SMART" id="SM00387">
    <property type="entry name" value="HATPase_c"/>
    <property type="match status" value="1"/>
</dbReference>
<dbReference type="CDD" id="cd00130">
    <property type="entry name" value="PAS"/>
    <property type="match status" value="1"/>
</dbReference>
<gene>
    <name evidence="12" type="ORF">M595_3430</name>
</gene>
<dbReference type="PROSITE" id="PS50113">
    <property type="entry name" value="PAC"/>
    <property type="match status" value="1"/>
</dbReference>
<evidence type="ECO:0000256" key="3">
    <source>
        <dbReference type="ARBA" id="ARBA00022553"/>
    </source>
</evidence>
<keyword evidence="3" id="KW-0597">Phosphoprotein</keyword>
<keyword evidence="5" id="KW-0418">Kinase</keyword>
<evidence type="ECO:0000256" key="2">
    <source>
        <dbReference type="ARBA" id="ARBA00012438"/>
    </source>
</evidence>
<feature type="domain" description="PAS" evidence="10">
    <location>
        <begin position="248"/>
        <end position="289"/>
    </location>
</feature>
<dbReference type="FunFam" id="3.30.565.10:FF:000006">
    <property type="entry name" value="Sensor histidine kinase WalK"/>
    <property type="match status" value="1"/>
</dbReference>
<dbReference type="CDD" id="cd00075">
    <property type="entry name" value="HATPase"/>
    <property type="match status" value="1"/>
</dbReference>
<feature type="transmembrane region" description="Helical" evidence="8">
    <location>
        <begin position="173"/>
        <end position="193"/>
    </location>
</feature>
<dbReference type="InterPro" id="IPR003594">
    <property type="entry name" value="HATPase_dom"/>
</dbReference>
<keyword evidence="8" id="KW-0812">Transmembrane</keyword>
<dbReference type="InterPro" id="IPR050736">
    <property type="entry name" value="Sensor_HK_Regulatory"/>
</dbReference>
<feature type="transmembrane region" description="Helical" evidence="8">
    <location>
        <begin position="213"/>
        <end position="231"/>
    </location>
</feature>
<keyword evidence="8" id="KW-0472">Membrane</keyword>
<dbReference type="SUPFAM" id="SSF55874">
    <property type="entry name" value="ATPase domain of HSP90 chaperone/DNA topoisomerase II/histidine kinase"/>
    <property type="match status" value="1"/>
</dbReference>
<dbReference type="RefSeq" id="WP_023067171.1">
    <property type="nucleotide sequence ID" value="NZ_AUZM01000034.1"/>
</dbReference>
<dbReference type="Pfam" id="PF02518">
    <property type="entry name" value="HATPase_c"/>
    <property type="match status" value="1"/>
</dbReference>
<name>U7QHK0_9CYAN</name>
<dbReference type="GO" id="GO:0000155">
    <property type="term" value="F:phosphorelay sensor kinase activity"/>
    <property type="evidence" value="ECO:0007669"/>
    <property type="project" value="InterPro"/>
</dbReference>
<keyword evidence="13" id="KW-1185">Reference proteome</keyword>
<dbReference type="SMART" id="SM00388">
    <property type="entry name" value="HisKA"/>
    <property type="match status" value="1"/>
</dbReference>
<reference evidence="12 13" key="1">
    <citation type="journal article" date="2013" name="Front. Microbiol.">
        <title>Comparative genomic analyses of the cyanobacterium, Lyngbya aestuarii BL J, a powerful hydrogen producer.</title>
        <authorList>
            <person name="Kothari A."/>
            <person name="Vaughn M."/>
            <person name="Garcia-Pichel F."/>
        </authorList>
    </citation>
    <scope>NUCLEOTIDE SEQUENCE [LARGE SCALE GENOMIC DNA]</scope>
    <source>
        <strain evidence="12 13">BL J</strain>
    </source>
</reference>
<dbReference type="AlphaFoldDB" id="U7QHK0"/>
<dbReference type="PROSITE" id="PS50112">
    <property type="entry name" value="PAS"/>
    <property type="match status" value="1"/>
</dbReference>
<dbReference type="SMART" id="SM00091">
    <property type="entry name" value="PAS"/>
    <property type="match status" value="1"/>
</dbReference>
<dbReference type="EC" id="2.7.13.3" evidence="2"/>
<keyword evidence="4" id="KW-0808">Transferase</keyword>
<comment type="caution">
    <text evidence="12">The sequence shown here is derived from an EMBL/GenBank/DDBJ whole genome shotgun (WGS) entry which is preliminary data.</text>
</comment>
<feature type="domain" description="Histidine kinase" evidence="9">
    <location>
        <begin position="393"/>
        <end position="623"/>
    </location>
</feature>
<dbReference type="InterPro" id="IPR036890">
    <property type="entry name" value="HATPase_C_sf"/>
</dbReference>
<dbReference type="PRINTS" id="PR00344">
    <property type="entry name" value="BCTRLSENSOR"/>
</dbReference>
<evidence type="ECO:0000256" key="4">
    <source>
        <dbReference type="ARBA" id="ARBA00022679"/>
    </source>
</evidence>
<dbReference type="InterPro" id="IPR004358">
    <property type="entry name" value="Sig_transdc_His_kin-like_C"/>
</dbReference>
<dbReference type="InterPro" id="IPR005467">
    <property type="entry name" value="His_kinase_dom"/>
</dbReference>
<keyword evidence="6" id="KW-0902">Two-component regulatory system</keyword>
<evidence type="ECO:0000256" key="1">
    <source>
        <dbReference type="ARBA" id="ARBA00000085"/>
    </source>
</evidence>
<dbReference type="Pfam" id="PF13426">
    <property type="entry name" value="PAS_9"/>
    <property type="match status" value="1"/>
</dbReference>
<feature type="transmembrane region" description="Helical" evidence="8">
    <location>
        <begin position="98"/>
        <end position="115"/>
    </location>
</feature>
<dbReference type="PROSITE" id="PS50109">
    <property type="entry name" value="HIS_KIN"/>
    <property type="match status" value="1"/>
</dbReference>
<organism evidence="12 13">
    <name type="scientific">Lyngbya aestuarii BL J</name>
    <dbReference type="NCBI Taxonomy" id="1348334"/>
    <lineage>
        <taxon>Bacteria</taxon>
        <taxon>Bacillati</taxon>
        <taxon>Cyanobacteriota</taxon>
        <taxon>Cyanophyceae</taxon>
        <taxon>Oscillatoriophycideae</taxon>
        <taxon>Oscillatoriales</taxon>
        <taxon>Microcoleaceae</taxon>
        <taxon>Lyngbya</taxon>
    </lineage>
</organism>
<dbReference type="NCBIfam" id="TIGR00229">
    <property type="entry name" value="sensory_box"/>
    <property type="match status" value="1"/>
</dbReference>
<evidence type="ECO:0000313" key="12">
    <source>
        <dbReference type="EMBL" id="ERT06555.1"/>
    </source>
</evidence>
<feature type="transmembrane region" description="Helical" evidence="8">
    <location>
        <begin position="66"/>
        <end position="86"/>
    </location>
</feature>
<evidence type="ECO:0000259" key="9">
    <source>
        <dbReference type="PROSITE" id="PS50109"/>
    </source>
</evidence>
<dbReference type="PANTHER" id="PTHR43711:SF26">
    <property type="entry name" value="SENSOR HISTIDINE KINASE RCSC"/>
    <property type="match status" value="1"/>
</dbReference>
<dbReference type="InterPro" id="IPR035965">
    <property type="entry name" value="PAS-like_dom_sf"/>
</dbReference>
<dbReference type="CDD" id="cd00082">
    <property type="entry name" value="HisKA"/>
    <property type="match status" value="1"/>
</dbReference>
<dbReference type="Proteomes" id="UP000017127">
    <property type="component" value="Unassembled WGS sequence"/>
</dbReference>
<evidence type="ECO:0000256" key="7">
    <source>
        <dbReference type="SAM" id="Coils"/>
    </source>
</evidence>
<dbReference type="InterPro" id="IPR000014">
    <property type="entry name" value="PAS"/>
</dbReference>
<dbReference type="SUPFAM" id="SSF55785">
    <property type="entry name" value="PYP-like sensor domain (PAS domain)"/>
    <property type="match status" value="1"/>
</dbReference>